<keyword evidence="6" id="KW-1185">Reference proteome</keyword>
<dbReference type="InterPro" id="IPR043128">
    <property type="entry name" value="Rev_trsase/Diguanyl_cyclase"/>
</dbReference>
<evidence type="ECO:0000313" key="5">
    <source>
        <dbReference type="EMBL" id="MDR7121589.1"/>
    </source>
</evidence>
<comment type="caution">
    <text evidence="5">The sequence shown here is derived from an EMBL/GenBank/DDBJ whole genome shotgun (WGS) entry which is preliminary data.</text>
</comment>
<accession>A0ABU1W0V7</accession>
<comment type="catalytic activity">
    <reaction evidence="2">
        <text>2 GTP = 3',3'-c-di-GMP + 2 diphosphate</text>
        <dbReference type="Rhea" id="RHEA:24898"/>
        <dbReference type="ChEBI" id="CHEBI:33019"/>
        <dbReference type="ChEBI" id="CHEBI:37565"/>
        <dbReference type="ChEBI" id="CHEBI:58805"/>
        <dbReference type="EC" id="2.7.7.65"/>
    </reaction>
</comment>
<dbReference type="InterPro" id="IPR050469">
    <property type="entry name" value="Diguanylate_Cyclase"/>
</dbReference>
<dbReference type="Pfam" id="PF00990">
    <property type="entry name" value="GGDEF"/>
    <property type="match status" value="1"/>
</dbReference>
<dbReference type="EMBL" id="JAVDWR010000008">
    <property type="protein sequence ID" value="MDR7121589.1"/>
    <property type="molecule type" value="Genomic_DNA"/>
</dbReference>
<evidence type="ECO:0000256" key="1">
    <source>
        <dbReference type="ARBA" id="ARBA00012528"/>
    </source>
</evidence>
<dbReference type="EC" id="2.7.7.65" evidence="1"/>
<dbReference type="InterPro" id="IPR011990">
    <property type="entry name" value="TPR-like_helical_dom_sf"/>
</dbReference>
<feature type="domain" description="GGDEF" evidence="4">
    <location>
        <begin position="313"/>
        <end position="446"/>
    </location>
</feature>
<keyword evidence="3" id="KW-0812">Transmembrane</keyword>
<evidence type="ECO:0000256" key="2">
    <source>
        <dbReference type="ARBA" id="ARBA00034247"/>
    </source>
</evidence>
<dbReference type="RefSeq" id="WP_310279006.1">
    <property type="nucleotide sequence ID" value="NZ_JAVDWR010000008.1"/>
</dbReference>
<evidence type="ECO:0000259" key="4">
    <source>
        <dbReference type="PROSITE" id="PS50887"/>
    </source>
</evidence>
<name>A0ABU1W0V7_9GAMM</name>
<dbReference type="Gene3D" id="3.30.70.270">
    <property type="match status" value="1"/>
</dbReference>
<proteinExistence type="predicted"/>
<evidence type="ECO:0000256" key="3">
    <source>
        <dbReference type="SAM" id="Phobius"/>
    </source>
</evidence>
<dbReference type="InterPro" id="IPR000160">
    <property type="entry name" value="GGDEF_dom"/>
</dbReference>
<sequence>MLPNIEQPMAREQGIRVISMMYNLIGRHDLAMSYVEQLINEKPSVSAVCAAHQLRSTALYSSGRSEEFNSKSAEGLNYCSEQNELLWANLIVALQARSLIDQKKYEEAVALLTSRYQYAAESRYERLLHEFNGPLAQAYYGMGQITEAKKHALIVHGAIKQETLDLPKVEALALLYQIAKTEKNYQQALEYHEQYMAAFTAYMDDKSAQQMAYHTAHSEILAQNQKISLLDKDNRLLQLEQEALKHQAAFNRLMIAALVALVLGLAFLAYRSFIARQRFKALAEYDDLTAISNRYHFSASAKEALALCEKGQLPAALIVFDLDHFKQINDQYGHAAGDWALRQTVDTCRNFMRNNDVFGRIGGEEFSILLPGCQSDKAHLLADICRDAICSIDTAASGYEFKLSASFGVTSAEISGYHLTKLIEDADTAMYQAKQLGRNRVHFFQG</sequence>
<keyword evidence="3" id="KW-0472">Membrane</keyword>
<protein>
    <recommendedName>
        <fullName evidence="1">diguanylate cyclase</fullName>
        <ecNumber evidence="1">2.7.7.65</ecNumber>
    </recommendedName>
</protein>
<dbReference type="InterPro" id="IPR029787">
    <property type="entry name" value="Nucleotide_cyclase"/>
</dbReference>
<dbReference type="Proteomes" id="UP001257909">
    <property type="component" value="Unassembled WGS sequence"/>
</dbReference>
<dbReference type="CDD" id="cd01949">
    <property type="entry name" value="GGDEF"/>
    <property type="match status" value="1"/>
</dbReference>
<keyword evidence="3" id="KW-1133">Transmembrane helix</keyword>
<dbReference type="NCBIfam" id="TIGR00254">
    <property type="entry name" value="GGDEF"/>
    <property type="match status" value="1"/>
</dbReference>
<reference evidence="5 6" key="1">
    <citation type="submission" date="2023-07" db="EMBL/GenBank/DDBJ databases">
        <title>Sorghum-associated microbial communities from plants grown in Nebraska, USA.</title>
        <authorList>
            <person name="Schachtman D."/>
        </authorList>
    </citation>
    <scope>NUCLEOTIDE SEQUENCE [LARGE SCALE GENOMIC DNA]</scope>
    <source>
        <strain evidence="5 6">4138</strain>
    </source>
</reference>
<organism evidence="5 6">
    <name type="scientific">Rheinheimera soli</name>
    <dbReference type="NCBI Taxonomy" id="443616"/>
    <lineage>
        <taxon>Bacteria</taxon>
        <taxon>Pseudomonadati</taxon>
        <taxon>Pseudomonadota</taxon>
        <taxon>Gammaproteobacteria</taxon>
        <taxon>Chromatiales</taxon>
        <taxon>Chromatiaceae</taxon>
        <taxon>Rheinheimera</taxon>
    </lineage>
</organism>
<dbReference type="PANTHER" id="PTHR45138:SF9">
    <property type="entry name" value="DIGUANYLATE CYCLASE DGCM-RELATED"/>
    <property type="match status" value="1"/>
</dbReference>
<feature type="transmembrane region" description="Helical" evidence="3">
    <location>
        <begin position="249"/>
        <end position="270"/>
    </location>
</feature>
<dbReference type="PROSITE" id="PS50887">
    <property type="entry name" value="GGDEF"/>
    <property type="match status" value="1"/>
</dbReference>
<evidence type="ECO:0000313" key="6">
    <source>
        <dbReference type="Proteomes" id="UP001257909"/>
    </source>
</evidence>
<gene>
    <name evidence="5" type="ORF">J2W69_002546</name>
</gene>
<dbReference type="SMART" id="SM00267">
    <property type="entry name" value="GGDEF"/>
    <property type="match status" value="1"/>
</dbReference>
<dbReference type="PANTHER" id="PTHR45138">
    <property type="entry name" value="REGULATORY COMPONENTS OF SENSORY TRANSDUCTION SYSTEM"/>
    <property type="match status" value="1"/>
</dbReference>
<dbReference type="SUPFAM" id="SSF55073">
    <property type="entry name" value="Nucleotide cyclase"/>
    <property type="match status" value="1"/>
</dbReference>
<dbReference type="Gene3D" id="1.25.40.10">
    <property type="entry name" value="Tetratricopeptide repeat domain"/>
    <property type="match status" value="1"/>
</dbReference>